<accession>A0ACC0GD87</accession>
<sequence>MDSCSSKKPITLCLGLFLFLFLVGRAYAQLSSNFYSSSCPNLLPTIRAVIDYIVSHDNRMVASLLRLHFHDCFVNVGGPSWSVELGRRDSTTANFSAPSTDIPAPDMNLSALTAAFAKKGFTFKEMVALTGSHTIGQARCLTFQTRIDNEPNIDSQFAASLRANCSSNGDLNILFPLDTTTPTAFDNAYFKNLQSQKGLLHSDQQLFSGGYTDDLVNTYSSNSTTFFSDFASAMVKMGNLNPLTGTSGQIRTNCRKINAHYVYELVCSI</sequence>
<protein>
    <submittedName>
        <fullName evidence="1">Cationic peroxidase 1</fullName>
    </submittedName>
</protein>
<reference evidence="1 2" key="1">
    <citation type="journal article" date="2022" name="Plant J.">
        <title>Chromosome-level genome of Camellia lanceoleosa provides a valuable resource for understanding genome evolution and self-incompatibility.</title>
        <authorList>
            <person name="Gong W."/>
            <person name="Xiao S."/>
            <person name="Wang L."/>
            <person name="Liao Z."/>
            <person name="Chang Y."/>
            <person name="Mo W."/>
            <person name="Hu G."/>
            <person name="Li W."/>
            <person name="Zhao G."/>
            <person name="Zhu H."/>
            <person name="Hu X."/>
            <person name="Ji K."/>
            <person name="Xiang X."/>
            <person name="Song Q."/>
            <person name="Yuan D."/>
            <person name="Jin S."/>
            <person name="Zhang L."/>
        </authorList>
    </citation>
    <scope>NUCLEOTIDE SEQUENCE [LARGE SCALE GENOMIC DNA]</scope>
    <source>
        <strain evidence="1">SQ_2022a</strain>
    </source>
</reference>
<dbReference type="Proteomes" id="UP001060215">
    <property type="component" value="Chromosome 10"/>
</dbReference>
<gene>
    <name evidence="1" type="ORF">LOK49_LG10G02402</name>
</gene>
<proteinExistence type="predicted"/>
<evidence type="ECO:0000313" key="2">
    <source>
        <dbReference type="Proteomes" id="UP001060215"/>
    </source>
</evidence>
<comment type="caution">
    <text evidence="1">The sequence shown here is derived from an EMBL/GenBank/DDBJ whole genome shotgun (WGS) entry which is preliminary data.</text>
</comment>
<name>A0ACC0GD87_9ERIC</name>
<keyword evidence="1" id="KW-0575">Peroxidase</keyword>
<keyword evidence="2" id="KW-1185">Reference proteome</keyword>
<organism evidence="1 2">
    <name type="scientific">Camellia lanceoleosa</name>
    <dbReference type="NCBI Taxonomy" id="1840588"/>
    <lineage>
        <taxon>Eukaryota</taxon>
        <taxon>Viridiplantae</taxon>
        <taxon>Streptophyta</taxon>
        <taxon>Embryophyta</taxon>
        <taxon>Tracheophyta</taxon>
        <taxon>Spermatophyta</taxon>
        <taxon>Magnoliopsida</taxon>
        <taxon>eudicotyledons</taxon>
        <taxon>Gunneridae</taxon>
        <taxon>Pentapetalae</taxon>
        <taxon>asterids</taxon>
        <taxon>Ericales</taxon>
        <taxon>Theaceae</taxon>
        <taxon>Camellia</taxon>
    </lineage>
</organism>
<keyword evidence="1" id="KW-0560">Oxidoreductase</keyword>
<evidence type="ECO:0000313" key="1">
    <source>
        <dbReference type="EMBL" id="KAI7999020.1"/>
    </source>
</evidence>
<dbReference type="EMBL" id="CM045767">
    <property type="protein sequence ID" value="KAI7999020.1"/>
    <property type="molecule type" value="Genomic_DNA"/>
</dbReference>